<reference evidence="1 2" key="1">
    <citation type="submission" date="2019-01" db="EMBL/GenBank/DDBJ databases">
        <authorList>
            <person name="Deng T."/>
        </authorList>
    </citation>
    <scope>NUCLEOTIDE SEQUENCE [LARGE SCALE GENOMIC DNA]</scope>
    <source>
        <strain evidence="1 2">F8825</strain>
    </source>
</reference>
<gene>
    <name evidence="1" type="ORF">EUU22_20825</name>
</gene>
<sequence length="116" mass="12275">MTMLKRMGAIVATAMFVFSAGELEAHDRHQPDPGVVAGSGLPSVLPGIGTYAGDVSALRIRGNGIYFMVERSAHKPAPFHLAPKALIIDVNAKVTANNKSIESACRYEAGVCVIRP</sequence>
<evidence type="ECO:0000313" key="1">
    <source>
        <dbReference type="EMBL" id="RYC04606.1"/>
    </source>
</evidence>
<dbReference type="Proteomes" id="UP000291088">
    <property type="component" value="Unassembled WGS sequence"/>
</dbReference>
<organism evidence="1 2">
    <name type="scientific">Ciceribacter ferrooxidans</name>
    <dbReference type="NCBI Taxonomy" id="2509717"/>
    <lineage>
        <taxon>Bacteria</taxon>
        <taxon>Pseudomonadati</taxon>
        <taxon>Pseudomonadota</taxon>
        <taxon>Alphaproteobacteria</taxon>
        <taxon>Hyphomicrobiales</taxon>
        <taxon>Rhizobiaceae</taxon>
        <taxon>Ciceribacter</taxon>
    </lineage>
</organism>
<dbReference type="AlphaFoldDB" id="A0A4Q2SGP6"/>
<protein>
    <submittedName>
        <fullName evidence="1">Uncharacterized protein</fullName>
    </submittedName>
</protein>
<keyword evidence="2" id="KW-1185">Reference proteome</keyword>
<comment type="caution">
    <text evidence="1">The sequence shown here is derived from an EMBL/GenBank/DDBJ whole genome shotgun (WGS) entry which is preliminary data.</text>
</comment>
<dbReference type="RefSeq" id="WP_129333904.1">
    <property type="nucleotide sequence ID" value="NZ_SDVB01000311.1"/>
</dbReference>
<dbReference type="EMBL" id="SDVB01000311">
    <property type="protein sequence ID" value="RYC04606.1"/>
    <property type="molecule type" value="Genomic_DNA"/>
</dbReference>
<accession>A0A4Q2SGP6</accession>
<name>A0A4Q2SGP6_9HYPH</name>
<evidence type="ECO:0000313" key="2">
    <source>
        <dbReference type="Proteomes" id="UP000291088"/>
    </source>
</evidence>
<proteinExistence type="predicted"/>
<dbReference type="OrthoDB" id="8417870at2"/>